<proteinExistence type="predicted"/>
<evidence type="ECO:0000313" key="3">
    <source>
        <dbReference type="Proteomes" id="UP001148299"/>
    </source>
</evidence>
<reference evidence="2" key="1">
    <citation type="submission" date="2022-12" db="EMBL/GenBank/DDBJ databases">
        <authorList>
            <person name="Petersen C."/>
        </authorList>
    </citation>
    <scope>NUCLEOTIDE SEQUENCE</scope>
    <source>
        <strain evidence="2">IBT 35675</strain>
    </source>
</reference>
<comment type="caution">
    <text evidence="2">The sequence shown here is derived from an EMBL/GenBank/DDBJ whole genome shotgun (WGS) entry which is preliminary data.</text>
</comment>
<dbReference type="InterPro" id="IPR031322">
    <property type="entry name" value="Shikimate/glucono_kinase"/>
</dbReference>
<feature type="region of interest" description="Disordered" evidence="1">
    <location>
        <begin position="473"/>
        <end position="494"/>
    </location>
</feature>
<evidence type="ECO:0008006" key="4">
    <source>
        <dbReference type="Google" id="ProtNLM"/>
    </source>
</evidence>
<dbReference type="InterPro" id="IPR027417">
    <property type="entry name" value="P-loop_NTPase"/>
</dbReference>
<dbReference type="GO" id="GO:0003855">
    <property type="term" value="F:3-dehydroquinate dehydratase activity"/>
    <property type="evidence" value="ECO:0007669"/>
    <property type="project" value="InterPro"/>
</dbReference>
<organism evidence="2 3">
    <name type="scientific">Penicillium brevicompactum</name>
    <dbReference type="NCBI Taxonomy" id="5074"/>
    <lineage>
        <taxon>Eukaryota</taxon>
        <taxon>Fungi</taxon>
        <taxon>Dikarya</taxon>
        <taxon>Ascomycota</taxon>
        <taxon>Pezizomycotina</taxon>
        <taxon>Eurotiomycetes</taxon>
        <taxon>Eurotiomycetidae</taxon>
        <taxon>Eurotiales</taxon>
        <taxon>Aspergillaceae</taxon>
        <taxon>Penicillium</taxon>
    </lineage>
</organism>
<dbReference type="SUPFAM" id="SSF52540">
    <property type="entry name" value="P-loop containing nucleoside triphosphate hydrolases"/>
    <property type="match status" value="1"/>
</dbReference>
<evidence type="ECO:0000313" key="2">
    <source>
        <dbReference type="EMBL" id="KAJ5340589.1"/>
    </source>
</evidence>
<evidence type="ECO:0000256" key="1">
    <source>
        <dbReference type="SAM" id="MobiDB-lite"/>
    </source>
</evidence>
<dbReference type="Gene3D" id="3.20.20.70">
    <property type="entry name" value="Aldolase class I"/>
    <property type="match status" value="1"/>
</dbReference>
<name>A0A9W9QQ79_PENBR</name>
<protein>
    <recommendedName>
        <fullName evidence="4">Shikimate kinase</fullName>
    </recommendedName>
</protein>
<dbReference type="Proteomes" id="UP001148299">
    <property type="component" value="Unassembled WGS sequence"/>
</dbReference>
<feature type="compositionally biased region" description="Polar residues" evidence="1">
    <location>
        <begin position="473"/>
        <end position="482"/>
    </location>
</feature>
<dbReference type="Pfam" id="PF01487">
    <property type="entry name" value="DHquinase_I"/>
    <property type="match status" value="1"/>
</dbReference>
<dbReference type="InterPro" id="IPR013785">
    <property type="entry name" value="Aldolase_TIM"/>
</dbReference>
<dbReference type="EMBL" id="JAPZBR010000008">
    <property type="protein sequence ID" value="KAJ5340589.1"/>
    <property type="molecule type" value="Genomic_DNA"/>
</dbReference>
<dbReference type="InterPro" id="IPR001381">
    <property type="entry name" value="DHquinase_I"/>
</dbReference>
<dbReference type="PRINTS" id="PR01100">
    <property type="entry name" value="SHIKIMTKNASE"/>
</dbReference>
<dbReference type="AlphaFoldDB" id="A0A9W9QQ79"/>
<sequence>MSAGLSPHDFSAAGTRRQSELGSRRYDSDATILLVGFIGAGKKTLGFIASAALRRRFIDFEAFFQGRVQSSPQEFAATHGFARYRELEVEICQEIIAKHRTGCVVAGLGVTASLPRPGVWDTLTQQHPVIYVRRNKADLQQLIGGDPARFERIFEIGNAFYESISNFDFFNLTQEVTRRGGNTVHASLKLKEIERVFVAFLLRIFGKPKQQLFSVDAFSEAHTYALHLSLNDLEERDDLDDLDTGADAINLLLVYEDYSHERVMERLSRHMTILRTHTRIPIIIDAKADSRMTLTSYYTFLENLQRVAPDAFTISIATNPLIIKEIHSAKSHSRMIVVHDQSGPLGLETPDTLISSIRSLLQQLKPEALRLVGKRATHENTLSCVAYRQKLRDDLNIPVIAYNECSEGRASMILNPTLSPLTIYSNSNVALSMQQAQQALSSLSLQPKKSFMIVGQDVRLSLSPAMHNTAYNSGASHTSTTTKRSRICPMSKTF</sequence>
<dbReference type="Gene3D" id="3.40.50.300">
    <property type="entry name" value="P-loop containing nucleotide triphosphate hydrolases"/>
    <property type="match status" value="1"/>
</dbReference>
<keyword evidence="3" id="KW-1185">Reference proteome</keyword>
<gene>
    <name evidence="2" type="ORF">N7541_009713</name>
</gene>
<reference evidence="2" key="2">
    <citation type="journal article" date="2023" name="IMA Fungus">
        <title>Comparative genomic study of the Penicillium genus elucidates a diverse pangenome and 15 lateral gene transfer events.</title>
        <authorList>
            <person name="Petersen C."/>
            <person name="Sorensen T."/>
            <person name="Nielsen M.R."/>
            <person name="Sondergaard T.E."/>
            <person name="Sorensen J.L."/>
            <person name="Fitzpatrick D.A."/>
            <person name="Frisvad J.C."/>
            <person name="Nielsen K.L."/>
        </authorList>
    </citation>
    <scope>NUCLEOTIDE SEQUENCE</scope>
    <source>
        <strain evidence="2">IBT 35675</strain>
    </source>
</reference>
<dbReference type="Pfam" id="PF01202">
    <property type="entry name" value="SKI"/>
    <property type="match status" value="1"/>
</dbReference>
<accession>A0A9W9QQ79</accession>